<dbReference type="EMBL" id="JAHRIP010025166">
    <property type="protein sequence ID" value="MEQ2289853.1"/>
    <property type="molecule type" value="Genomic_DNA"/>
</dbReference>
<protein>
    <submittedName>
        <fullName evidence="1">Uncharacterized protein</fullName>
    </submittedName>
</protein>
<accession>A0ABV0Y7T7</accession>
<organism evidence="1 2">
    <name type="scientific">Ameca splendens</name>
    <dbReference type="NCBI Taxonomy" id="208324"/>
    <lineage>
        <taxon>Eukaryota</taxon>
        <taxon>Metazoa</taxon>
        <taxon>Chordata</taxon>
        <taxon>Craniata</taxon>
        <taxon>Vertebrata</taxon>
        <taxon>Euteleostomi</taxon>
        <taxon>Actinopterygii</taxon>
        <taxon>Neopterygii</taxon>
        <taxon>Teleostei</taxon>
        <taxon>Neoteleostei</taxon>
        <taxon>Acanthomorphata</taxon>
        <taxon>Ovalentaria</taxon>
        <taxon>Atherinomorphae</taxon>
        <taxon>Cyprinodontiformes</taxon>
        <taxon>Goodeidae</taxon>
        <taxon>Ameca</taxon>
    </lineage>
</organism>
<dbReference type="Proteomes" id="UP001469553">
    <property type="component" value="Unassembled WGS sequence"/>
</dbReference>
<name>A0ABV0Y7T7_9TELE</name>
<evidence type="ECO:0000313" key="1">
    <source>
        <dbReference type="EMBL" id="MEQ2289853.1"/>
    </source>
</evidence>
<sequence length="104" mass="11787">MKQSSSFSCLVFDEPPNRELAFIKFVLPVLLMYSREKKGNMFVPPDCGHKATLPTLPRIQPYEITICLVSVFSLYLLSLMLCMEPPPSLLLTPPQLVGSSRWLE</sequence>
<keyword evidence="2" id="KW-1185">Reference proteome</keyword>
<evidence type="ECO:0000313" key="2">
    <source>
        <dbReference type="Proteomes" id="UP001469553"/>
    </source>
</evidence>
<reference evidence="1 2" key="1">
    <citation type="submission" date="2021-06" db="EMBL/GenBank/DDBJ databases">
        <authorList>
            <person name="Palmer J.M."/>
        </authorList>
    </citation>
    <scope>NUCLEOTIDE SEQUENCE [LARGE SCALE GENOMIC DNA]</scope>
    <source>
        <strain evidence="1 2">AS_MEX2019</strain>
        <tissue evidence="1">Muscle</tissue>
    </source>
</reference>
<comment type="caution">
    <text evidence="1">The sequence shown here is derived from an EMBL/GenBank/DDBJ whole genome shotgun (WGS) entry which is preliminary data.</text>
</comment>
<gene>
    <name evidence="1" type="ORF">AMECASPLE_037478</name>
</gene>
<proteinExistence type="predicted"/>